<sequence length="46" mass="5355">MWAVYKKQRWGASDIIATTENEYQAKKVTNVLNKMALGNYVYKEAE</sequence>
<reference evidence="1 2" key="1">
    <citation type="submission" date="2022-10" db="EMBL/GenBank/DDBJ databases">
        <title>Weissella fermenti sp. nov., isolated from fermented cabbage.</title>
        <authorList>
            <person name="Lee J.K."/>
            <person name="Baek J.H."/>
            <person name="Choi D.G."/>
            <person name="Kim J.M."/>
            <person name="Jeon C.O."/>
        </authorList>
    </citation>
    <scope>NUCLEOTIDE SEQUENCE [LARGE SCALE GENOMIC DNA]</scope>
    <source>
        <strain evidence="1 2">KACC 18534</strain>
    </source>
</reference>
<organism evidence="1 2">
    <name type="scientific">Weissella ceti</name>
    <dbReference type="NCBI Taxonomy" id="759620"/>
    <lineage>
        <taxon>Bacteria</taxon>
        <taxon>Bacillati</taxon>
        <taxon>Bacillota</taxon>
        <taxon>Bacilli</taxon>
        <taxon>Lactobacillales</taxon>
        <taxon>Lactobacillaceae</taxon>
        <taxon>Weissella</taxon>
    </lineage>
</organism>
<keyword evidence="2" id="KW-1185">Reference proteome</keyword>
<name>A0ABT3E559_9LACO</name>
<accession>A0ABT3E559</accession>
<comment type="caution">
    <text evidence="1">The sequence shown here is derived from an EMBL/GenBank/DDBJ whole genome shotgun (WGS) entry which is preliminary data.</text>
</comment>
<dbReference type="Proteomes" id="UP001526225">
    <property type="component" value="Unassembled WGS sequence"/>
</dbReference>
<dbReference type="RefSeq" id="WP_213408415.1">
    <property type="nucleotide sequence ID" value="NZ_CP074441.1"/>
</dbReference>
<gene>
    <name evidence="1" type="ORF">OIT44_02960</name>
</gene>
<dbReference type="EMBL" id="JAOZFE010000002">
    <property type="protein sequence ID" value="MCW0953032.1"/>
    <property type="molecule type" value="Genomic_DNA"/>
</dbReference>
<evidence type="ECO:0000313" key="2">
    <source>
        <dbReference type="Proteomes" id="UP001526225"/>
    </source>
</evidence>
<proteinExistence type="predicted"/>
<evidence type="ECO:0000313" key="1">
    <source>
        <dbReference type="EMBL" id="MCW0953032.1"/>
    </source>
</evidence>
<protein>
    <submittedName>
        <fullName evidence="1">Uncharacterized protein</fullName>
    </submittedName>
</protein>